<dbReference type="NCBIfam" id="NF038402">
    <property type="entry name" value="TroA_like"/>
    <property type="match status" value="1"/>
</dbReference>
<sequence>MRVVSLVPSVTETLLAWGVDVVACTRFCEQPTLRHVGGTKDPDLAAITALAPDLVVVDREENRREDAEALLAAGVPLHVTHVVDLAGVAPMLAGLATATGVTGAAGAAGASSAPDPATPAWGPATSTWASAFVPIWRRPWMGLGVATYGSSVLAHLGVRNVLTDDDGTYPEIDLAEVARRAPSFVLLPSEPYPFAERHLAEVSAALPDARVLLLDGRDLFWWGVRTAGALTRLREVLQPSG</sequence>
<organism evidence="3">
    <name type="scientific">freshwater metagenome</name>
    <dbReference type="NCBI Taxonomy" id="449393"/>
    <lineage>
        <taxon>unclassified sequences</taxon>
        <taxon>metagenomes</taxon>
        <taxon>ecological metagenomes</taxon>
    </lineage>
</organism>
<dbReference type="InterPro" id="IPR054828">
    <property type="entry name" value="Vit_B12_bind_prot"/>
</dbReference>
<gene>
    <name evidence="3" type="ORF">UFOPK1493_01975</name>
</gene>
<evidence type="ECO:0000313" key="3">
    <source>
        <dbReference type="EMBL" id="CAB4564063.1"/>
    </source>
</evidence>
<feature type="domain" description="Fe/B12 periplasmic-binding" evidence="2">
    <location>
        <begin position="3"/>
        <end position="186"/>
    </location>
</feature>
<evidence type="ECO:0000259" key="2">
    <source>
        <dbReference type="Pfam" id="PF01497"/>
    </source>
</evidence>
<dbReference type="SUPFAM" id="SSF53807">
    <property type="entry name" value="Helical backbone' metal receptor"/>
    <property type="match status" value="1"/>
</dbReference>
<dbReference type="Gene3D" id="3.40.50.1980">
    <property type="entry name" value="Nitrogenase molybdenum iron protein domain"/>
    <property type="match status" value="2"/>
</dbReference>
<protein>
    <submittedName>
        <fullName evidence="3">Unannotated protein</fullName>
    </submittedName>
</protein>
<dbReference type="InterPro" id="IPR050902">
    <property type="entry name" value="ABC_Transporter_SBP"/>
</dbReference>
<dbReference type="PANTHER" id="PTHR30535">
    <property type="entry name" value="VITAMIN B12-BINDING PROTEIN"/>
    <property type="match status" value="1"/>
</dbReference>
<dbReference type="PANTHER" id="PTHR30535:SF35">
    <property type="entry name" value="PERIPLASMIC BINDING PROTEIN"/>
    <property type="match status" value="1"/>
</dbReference>
<reference evidence="3" key="1">
    <citation type="submission" date="2020-05" db="EMBL/GenBank/DDBJ databases">
        <authorList>
            <person name="Chiriac C."/>
            <person name="Salcher M."/>
            <person name="Ghai R."/>
            <person name="Kavagutti S V."/>
        </authorList>
    </citation>
    <scope>NUCLEOTIDE SEQUENCE</scope>
</reference>
<accession>A0A6J6DPI2</accession>
<proteinExistence type="predicted"/>
<keyword evidence="1" id="KW-0732">Signal</keyword>
<dbReference type="Pfam" id="PF01497">
    <property type="entry name" value="Peripla_BP_2"/>
    <property type="match status" value="1"/>
</dbReference>
<name>A0A6J6DPI2_9ZZZZ</name>
<dbReference type="EMBL" id="CAEZSR010000070">
    <property type="protein sequence ID" value="CAB4564063.1"/>
    <property type="molecule type" value="Genomic_DNA"/>
</dbReference>
<evidence type="ECO:0000256" key="1">
    <source>
        <dbReference type="ARBA" id="ARBA00022729"/>
    </source>
</evidence>
<dbReference type="AlphaFoldDB" id="A0A6J6DPI2"/>
<dbReference type="InterPro" id="IPR002491">
    <property type="entry name" value="ABC_transptr_periplasmic_BD"/>
</dbReference>